<keyword evidence="7" id="KW-1185">Reference proteome</keyword>
<dbReference type="Proteomes" id="UP000233467">
    <property type="component" value="Unassembled WGS sequence"/>
</dbReference>
<name>A0A2N3IXB0_AERSO</name>
<evidence type="ECO:0000256" key="4">
    <source>
        <dbReference type="ARBA" id="ARBA00023014"/>
    </source>
</evidence>
<dbReference type="PROSITE" id="PS00198">
    <property type="entry name" value="4FE4S_FER_1"/>
    <property type="match status" value="1"/>
</dbReference>
<feature type="domain" description="4Fe-4S ferredoxin-type" evidence="5">
    <location>
        <begin position="73"/>
        <end position="102"/>
    </location>
</feature>
<dbReference type="GO" id="GO:0046872">
    <property type="term" value="F:metal ion binding"/>
    <property type="evidence" value="ECO:0007669"/>
    <property type="project" value="UniProtKB-KW"/>
</dbReference>
<dbReference type="GO" id="GO:0051539">
    <property type="term" value="F:4 iron, 4 sulfur cluster binding"/>
    <property type="evidence" value="ECO:0007669"/>
    <property type="project" value="UniProtKB-KW"/>
</dbReference>
<gene>
    <name evidence="6" type="ORF">CJP16_12095</name>
</gene>
<dbReference type="CDD" id="cd10554">
    <property type="entry name" value="HycB_like"/>
    <property type="match status" value="1"/>
</dbReference>
<accession>A0A2N3IXB0</accession>
<keyword evidence="3" id="KW-0408">Iron</keyword>
<dbReference type="Pfam" id="PF13237">
    <property type="entry name" value="Fer4_10"/>
    <property type="match status" value="1"/>
</dbReference>
<keyword evidence="4" id="KW-0411">Iron-sulfur</keyword>
<feature type="domain" description="4Fe-4S ferredoxin-type" evidence="5">
    <location>
        <begin position="2"/>
        <end position="34"/>
    </location>
</feature>
<reference evidence="6 7" key="1">
    <citation type="journal article" date="2017" name="Front. Microbiol.">
        <title>Strong Genomic and Phenotypic Heterogeneity in the Aeromonas sobria Species Complex.</title>
        <authorList>
            <person name="Gauthier J."/>
            <person name="Vincent A.T."/>
            <person name="Charette S.J."/>
            <person name="Derome N."/>
        </authorList>
    </citation>
    <scope>NUCLEOTIDE SEQUENCE [LARGE SCALE GENOMIC DNA]</scope>
    <source>
        <strain evidence="6 7">TM18</strain>
    </source>
</reference>
<evidence type="ECO:0000313" key="7">
    <source>
        <dbReference type="Proteomes" id="UP000233467"/>
    </source>
</evidence>
<protein>
    <submittedName>
        <fullName evidence="6">Electron transporter</fullName>
    </submittedName>
</protein>
<dbReference type="AlphaFoldDB" id="A0A2N3IXB0"/>
<keyword evidence="1" id="KW-0004">4Fe-4S</keyword>
<dbReference type="Gene3D" id="3.30.70.20">
    <property type="match status" value="2"/>
</dbReference>
<comment type="caution">
    <text evidence="6">The sequence shown here is derived from an EMBL/GenBank/DDBJ whole genome shotgun (WGS) entry which is preliminary data.</text>
</comment>
<evidence type="ECO:0000256" key="2">
    <source>
        <dbReference type="ARBA" id="ARBA00022723"/>
    </source>
</evidence>
<evidence type="ECO:0000256" key="1">
    <source>
        <dbReference type="ARBA" id="ARBA00022485"/>
    </source>
</evidence>
<dbReference type="Pfam" id="PF00037">
    <property type="entry name" value="Fer4"/>
    <property type="match status" value="1"/>
</dbReference>
<organism evidence="6 7">
    <name type="scientific">Aeromonas sobria</name>
    <dbReference type="NCBI Taxonomy" id="646"/>
    <lineage>
        <taxon>Bacteria</taxon>
        <taxon>Pseudomonadati</taxon>
        <taxon>Pseudomonadota</taxon>
        <taxon>Gammaproteobacteria</taxon>
        <taxon>Aeromonadales</taxon>
        <taxon>Aeromonadaceae</taxon>
        <taxon>Aeromonas</taxon>
    </lineage>
</organism>
<proteinExistence type="predicted"/>
<evidence type="ECO:0000256" key="3">
    <source>
        <dbReference type="ARBA" id="ARBA00023004"/>
    </source>
</evidence>
<dbReference type="RefSeq" id="WP_101324886.1">
    <property type="nucleotide sequence ID" value="NZ_NQMM01000032.1"/>
</dbReference>
<dbReference type="InterPro" id="IPR017896">
    <property type="entry name" value="4Fe4S_Fe-S-bd"/>
</dbReference>
<evidence type="ECO:0000259" key="5">
    <source>
        <dbReference type="PROSITE" id="PS51379"/>
    </source>
</evidence>
<dbReference type="PANTHER" id="PTHR42859">
    <property type="entry name" value="OXIDOREDUCTASE"/>
    <property type="match status" value="1"/>
</dbReference>
<dbReference type="PANTHER" id="PTHR42859:SF16">
    <property type="entry name" value="FORMATE HYDROGENLYASE SUBUNIT 2-RELATED"/>
    <property type="match status" value="1"/>
</dbReference>
<evidence type="ECO:0000313" key="6">
    <source>
        <dbReference type="EMBL" id="PKQ77383.1"/>
    </source>
</evidence>
<dbReference type="SUPFAM" id="SSF54862">
    <property type="entry name" value="4Fe-4S ferredoxins"/>
    <property type="match status" value="1"/>
</dbReference>
<dbReference type="EMBL" id="NQMM01000032">
    <property type="protein sequence ID" value="PKQ77383.1"/>
    <property type="molecule type" value="Genomic_DNA"/>
</dbReference>
<dbReference type="PROSITE" id="PS51379">
    <property type="entry name" value="4FE4S_FER_2"/>
    <property type="match status" value="2"/>
</dbReference>
<sequence>MNRFVIADPKLCIGCGTCMAACSTVHKAQGLQQAPRLTVMRHEQATMPVQCRHCDDAPCIKVCPVEAIRQTGDCVQLNESLCIGCNLCAVACPFGAIQSGGSRPVAMANSYDTYIPCSIRSSNPSTSAGLRCFGEDLLSWEPGVRSIAVKCDLCEFRAEGPACIEACPSQSLSIVNDTACANAARDRRLQAANAHPQGAPAFSASACATASCSTATSAPVSPDASITEGSY</sequence>
<dbReference type="InterPro" id="IPR050294">
    <property type="entry name" value="RnfB_subfamily"/>
</dbReference>
<keyword evidence="2" id="KW-0479">Metal-binding</keyword>
<dbReference type="InterPro" id="IPR017900">
    <property type="entry name" value="4Fe4S_Fe_S_CS"/>
</dbReference>